<keyword evidence="2" id="KW-1185">Reference proteome</keyword>
<dbReference type="EMBL" id="GL377576">
    <property type="protein sequence ID" value="EFJ30184.1"/>
    <property type="molecule type" value="Genomic_DNA"/>
</dbReference>
<dbReference type="AlphaFoldDB" id="D8RCS1"/>
<dbReference type="Proteomes" id="UP000001514">
    <property type="component" value="Unassembled WGS sequence"/>
</dbReference>
<organism evidence="2">
    <name type="scientific">Selaginella moellendorffii</name>
    <name type="common">Spikemoss</name>
    <dbReference type="NCBI Taxonomy" id="88036"/>
    <lineage>
        <taxon>Eukaryota</taxon>
        <taxon>Viridiplantae</taxon>
        <taxon>Streptophyta</taxon>
        <taxon>Embryophyta</taxon>
        <taxon>Tracheophyta</taxon>
        <taxon>Lycopodiopsida</taxon>
        <taxon>Selaginellales</taxon>
        <taxon>Selaginellaceae</taxon>
        <taxon>Selaginella</taxon>
    </lineage>
</organism>
<sequence length="183" mass="21661">MVNNKLLRALTLERAPLSVLPHYYAMLVCAQHARSWLGRYDLRIYYNHDFTYGRLGTQDATEEEEEGMLTCIYVWLNGFCKECTLSIIEYILRRNSVNNMWDLFKDHMLINMRPKDYDLAKRPNMPMWHAFKQYIGHPRLIYPYPVMTQPVLHEIQSIYTEVLDLETKSPNDFLLALGGFCML</sequence>
<proteinExistence type="predicted"/>
<reference evidence="1 2" key="1">
    <citation type="journal article" date="2011" name="Science">
        <title>The Selaginella genome identifies genetic changes associated with the evolution of vascular plants.</title>
        <authorList>
            <person name="Banks J.A."/>
            <person name="Nishiyama T."/>
            <person name="Hasebe M."/>
            <person name="Bowman J.L."/>
            <person name="Gribskov M."/>
            <person name="dePamphilis C."/>
            <person name="Albert V.A."/>
            <person name="Aono N."/>
            <person name="Aoyama T."/>
            <person name="Ambrose B.A."/>
            <person name="Ashton N.W."/>
            <person name="Axtell M.J."/>
            <person name="Barker E."/>
            <person name="Barker M.S."/>
            <person name="Bennetzen J.L."/>
            <person name="Bonawitz N.D."/>
            <person name="Chapple C."/>
            <person name="Cheng C."/>
            <person name="Correa L.G."/>
            <person name="Dacre M."/>
            <person name="DeBarry J."/>
            <person name="Dreyer I."/>
            <person name="Elias M."/>
            <person name="Engstrom E.M."/>
            <person name="Estelle M."/>
            <person name="Feng L."/>
            <person name="Finet C."/>
            <person name="Floyd S.K."/>
            <person name="Frommer W.B."/>
            <person name="Fujita T."/>
            <person name="Gramzow L."/>
            <person name="Gutensohn M."/>
            <person name="Harholt J."/>
            <person name="Hattori M."/>
            <person name="Heyl A."/>
            <person name="Hirai T."/>
            <person name="Hiwatashi Y."/>
            <person name="Ishikawa M."/>
            <person name="Iwata M."/>
            <person name="Karol K.G."/>
            <person name="Koehler B."/>
            <person name="Kolukisaoglu U."/>
            <person name="Kubo M."/>
            <person name="Kurata T."/>
            <person name="Lalonde S."/>
            <person name="Li K."/>
            <person name="Li Y."/>
            <person name="Litt A."/>
            <person name="Lyons E."/>
            <person name="Manning G."/>
            <person name="Maruyama T."/>
            <person name="Michael T.P."/>
            <person name="Mikami K."/>
            <person name="Miyazaki S."/>
            <person name="Morinaga S."/>
            <person name="Murata T."/>
            <person name="Mueller-Roeber B."/>
            <person name="Nelson D.R."/>
            <person name="Obara M."/>
            <person name="Oguri Y."/>
            <person name="Olmstead R.G."/>
            <person name="Onodera N."/>
            <person name="Petersen B.L."/>
            <person name="Pils B."/>
            <person name="Prigge M."/>
            <person name="Rensing S.A."/>
            <person name="Riano-Pachon D.M."/>
            <person name="Roberts A.W."/>
            <person name="Sato Y."/>
            <person name="Scheller H.V."/>
            <person name="Schulz B."/>
            <person name="Schulz C."/>
            <person name="Shakirov E.V."/>
            <person name="Shibagaki N."/>
            <person name="Shinohara N."/>
            <person name="Shippen D.E."/>
            <person name="Soerensen I."/>
            <person name="Sotooka R."/>
            <person name="Sugimoto N."/>
            <person name="Sugita M."/>
            <person name="Sumikawa N."/>
            <person name="Tanurdzic M."/>
            <person name="Theissen G."/>
            <person name="Ulvskov P."/>
            <person name="Wakazuki S."/>
            <person name="Weng J.K."/>
            <person name="Willats W.W."/>
            <person name="Wipf D."/>
            <person name="Wolf P.G."/>
            <person name="Yang L."/>
            <person name="Zimmer A.D."/>
            <person name="Zhu Q."/>
            <person name="Mitros T."/>
            <person name="Hellsten U."/>
            <person name="Loque D."/>
            <person name="Otillar R."/>
            <person name="Salamov A."/>
            <person name="Schmutz J."/>
            <person name="Shapiro H."/>
            <person name="Lindquist E."/>
            <person name="Lucas S."/>
            <person name="Rokhsar D."/>
            <person name="Grigoriev I.V."/>
        </authorList>
    </citation>
    <scope>NUCLEOTIDE SEQUENCE [LARGE SCALE GENOMIC DNA]</scope>
</reference>
<protein>
    <submittedName>
        <fullName evidence="1">Uncharacterized protein</fullName>
    </submittedName>
</protein>
<dbReference type="HOGENOM" id="CLU_1477520_0_0_1"/>
<name>D8RCS1_SELML</name>
<gene>
    <name evidence="1" type="ORF">SELMODRAFT_409881</name>
</gene>
<evidence type="ECO:0000313" key="1">
    <source>
        <dbReference type="EMBL" id="EFJ30184.1"/>
    </source>
</evidence>
<dbReference type="InParanoid" id="D8RCS1"/>
<accession>D8RCS1</accession>
<dbReference type="KEGG" id="smo:SELMODRAFT_409881"/>
<dbReference type="Gramene" id="EFJ30184">
    <property type="protein sequence ID" value="EFJ30184"/>
    <property type="gene ID" value="SELMODRAFT_409881"/>
</dbReference>
<evidence type="ECO:0000313" key="2">
    <source>
        <dbReference type="Proteomes" id="UP000001514"/>
    </source>
</evidence>